<gene>
    <name evidence="3" type="ORF">BD311DRAFT_768957</name>
</gene>
<dbReference type="Proteomes" id="UP000292957">
    <property type="component" value="Unassembled WGS sequence"/>
</dbReference>
<feature type="compositionally biased region" description="Low complexity" evidence="1">
    <location>
        <begin position="173"/>
        <end position="207"/>
    </location>
</feature>
<evidence type="ECO:0000256" key="1">
    <source>
        <dbReference type="SAM" id="MobiDB-lite"/>
    </source>
</evidence>
<evidence type="ECO:0008006" key="4">
    <source>
        <dbReference type="Google" id="ProtNLM"/>
    </source>
</evidence>
<accession>A0A4Q9MBQ1</accession>
<evidence type="ECO:0000313" key="3">
    <source>
        <dbReference type="EMBL" id="TBU23196.1"/>
    </source>
</evidence>
<feature type="signal peptide" evidence="2">
    <location>
        <begin position="1"/>
        <end position="22"/>
    </location>
</feature>
<feature type="region of interest" description="Disordered" evidence="1">
    <location>
        <begin position="134"/>
        <end position="156"/>
    </location>
</feature>
<dbReference type="OrthoDB" id="2973648at2759"/>
<dbReference type="AlphaFoldDB" id="A0A4Q9MBQ1"/>
<protein>
    <recommendedName>
        <fullName evidence="4">Ser-Thr-rich glycosyl-phosphatidyl-inositol-anchored membrane family-domain-containing protein</fullName>
    </recommendedName>
</protein>
<evidence type="ECO:0000256" key="2">
    <source>
        <dbReference type="SAM" id="SignalP"/>
    </source>
</evidence>
<reference evidence="3" key="1">
    <citation type="submission" date="2019-01" db="EMBL/GenBank/DDBJ databases">
        <title>Draft genome sequences of three monokaryotic isolates of the white-rot basidiomycete fungus Dichomitus squalens.</title>
        <authorList>
            <consortium name="DOE Joint Genome Institute"/>
            <person name="Lopez S.C."/>
            <person name="Andreopoulos B."/>
            <person name="Pangilinan J."/>
            <person name="Lipzen A."/>
            <person name="Riley R."/>
            <person name="Ahrendt S."/>
            <person name="Ng V."/>
            <person name="Barry K."/>
            <person name="Daum C."/>
            <person name="Grigoriev I.V."/>
            <person name="Hilden K.S."/>
            <person name="Makela M.R."/>
            <person name="de Vries R.P."/>
        </authorList>
    </citation>
    <scope>NUCLEOTIDE SEQUENCE [LARGE SCALE GENOMIC DNA]</scope>
    <source>
        <strain evidence="3">OM18370.1</strain>
    </source>
</reference>
<sequence length="233" mass="24239">MVALFTLALVLVQALCTGQVVATLQRRSNNPADDPKRTPSPPILKPNHITQWEALEDQTVTWDASGLNVTGLNGTILLGFVRPDTTRFVYQEPLAQNFALADEAVNIILPDLPTNNRYFLILLGDMNNTSPLFGIAGTDQNDPTNSSPPTTLPPQTITTQSATITRTQVVSTVGGAASTTTTASTTSTSSSPGSSSGGAQPSGSSSGHNGCAGMVKSVRGYLVGVLLASSLLL</sequence>
<dbReference type="EMBL" id="ML143512">
    <property type="protein sequence ID" value="TBU23196.1"/>
    <property type="molecule type" value="Genomic_DNA"/>
</dbReference>
<organism evidence="3">
    <name type="scientific">Dichomitus squalens</name>
    <dbReference type="NCBI Taxonomy" id="114155"/>
    <lineage>
        <taxon>Eukaryota</taxon>
        <taxon>Fungi</taxon>
        <taxon>Dikarya</taxon>
        <taxon>Basidiomycota</taxon>
        <taxon>Agaricomycotina</taxon>
        <taxon>Agaricomycetes</taxon>
        <taxon>Polyporales</taxon>
        <taxon>Polyporaceae</taxon>
        <taxon>Dichomitus</taxon>
    </lineage>
</organism>
<feature type="compositionally biased region" description="Low complexity" evidence="1">
    <location>
        <begin position="143"/>
        <end position="156"/>
    </location>
</feature>
<name>A0A4Q9MBQ1_9APHY</name>
<keyword evidence="2" id="KW-0732">Signal</keyword>
<feature type="chain" id="PRO_5020236727" description="Ser-Thr-rich glycosyl-phosphatidyl-inositol-anchored membrane family-domain-containing protein" evidence="2">
    <location>
        <begin position="23"/>
        <end position="233"/>
    </location>
</feature>
<proteinExistence type="predicted"/>
<feature type="region of interest" description="Disordered" evidence="1">
    <location>
        <begin position="173"/>
        <end position="208"/>
    </location>
</feature>